<evidence type="ECO:0000256" key="2">
    <source>
        <dbReference type="ARBA" id="ARBA00023315"/>
    </source>
</evidence>
<evidence type="ECO:0000259" key="4">
    <source>
        <dbReference type="Pfam" id="PF04389"/>
    </source>
</evidence>
<dbReference type="Proteomes" id="UP000248745">
    <property type="component" value="Unassembled WGS sequence"/>
</dbReference>
<feature type="domain" description="Peptidase M28" evidence="4">
    <location>
        <begin position="108"/>
        <end position="325"/>
    </location>
</feature>
<dbReference type="GO" id="GO:0016603">
    <property type="term" value="F:glutaminyl-peptide cyclotransferase activity"/>
    <property type="evidence" value="ECO:0007669"/>
    <property type="project" value="TreeGrafter"/>
</dbReference>
<comment type="caution">
    <text evidence="5">The sequence shown here is derived from an EMBL/GenBank/DDBJ whole genome shotgun (WGS) entry which is preliminary data.</text>
</comment>
<keyword evidence="1" id="KW-0808">Transferase</keyword>
<proteinExistence type="predicted"/>
<reference evidence="5 6" key="1">
    <citation type="submission" date="2018-06" db="EMBL/GenBank/DDBJ databases">
        <title>Mucibacter soli gen. nov., sp. nov., a new member of the family Chitinophagaceae producing mucin.</title>
        <authorList>
            <person name="Kim M.-K."/>
            <person name="Park S."/>
            <person name="Kim T.-S."/>
            <person name="Joung Y."/>
            <person name="Han J.-H."/>
            <person name="Kim S.B."/>
        </authorList>
    </citation>
    <scope>NUCLEOTIDE SEQUENCE [LARGE SCALE GENOMIC DNA]</scope>
    <source>
        <strain evidence="5 6">R1-15</strain>
    </source>
</reference>
<dbReference type="RefSeq" id="WP_111000309.1">
    <property type="nucleotide sequence ID" value="NZ_QKTW01000023.1"/>
</dbReference>
<keyword evidence="2" id="KW-0012">Acyltransferase</keyword>
<protein>
    <recommendedName>
        <fullName evidence="4">Peptidase M28 domain-containing protein</fullName>
    </recommendedName>
</protein>
<evidence type="ECO:0000256" key="3">
    <source>
        <dbReference type="SAM" id="SignalP"/>
    </source>
</evidence>
<dbReference type="GO" id="GO:0008270">
    <property type="term" value="F:zinc ion binding"/>
    <property type="evidence" value="ECO:0007669"/>
    <property type="project" value="TreeGrafter"/>
</dbReference>
<dbReference type="Pfam" id="PF04389">
    <property type="entry name" value="Peptidase_M28"/>
    <property type="match status" value="1"/>
</dbReference>
<dbReference type="InterPro" id="IPR007484">
    <property type="entry name" value="Peptidase_M28"/>
</dbReference>
<dbReference type="InterPro" id="IPR040234">
    <property type="entry name" value="QC/QCL"/>
</dbReference>
<keyword evidence="3" id="KW-0732">Signal</keyword>
<accession>A0A2W2BCX1</accession>
<dbReference type="EMBL" id="QKTW01000023">
    <property type="protein sequence ID" value="PZF71506.1"/>
    <property type="molecule type" value="Genomic_DNA"/>
</dbReference>
<feature type="signal peptide" evidence="3">
    <location>
        <begin position="1"/>
        <end position="21"/>
    </location>
</feature>
<evidence type="ECO:0000256" key="1">
    <source>
        <dbReference type="ARBA" id="ARBA00022679"/>
    </source>
</evidence>
<evidence type="ECO:0000313" key="6">
    <source>
        <dbReference type="Proteomes" id="UP000248745"/>
    </source>
</evidence>
<dbReference type="PANTHER" id="PTHR12283:SF6">
    <property type="entry name" value="GLUTAMINYL-PEPTIDE CYCLOTRANSFERASE-RELATED"/>
    <property type="match status" value="1"/>
</dbReference>
<evidence type="ECO:0000313" key="5">
    <source>
        <dbReference type="EMBL" id="PZF71506.1"/>
    </source>
</evidence>
<feature type="chain" id="PRO_5016005849" description="Peptidase M28 domain-containing protein" evidence="3">
    <location>
        <begin position="22"/>
        <end position="333"/>
    </location>
</feature>
<dbReference type="PROSITE" id="PS51257">
    <property type="entry name" value="PROKAR_LIPOPROTEIN"/>
    <property type="match status" value="1"/>
</dbReference>
<dbReference type="SUPFAM" id="SSF53187">
    <property type="entry name" value="Zn-dependent exopeptidases"/>
    <property type="match status" value="1"/>
</dbReference>
<sequence>MKKTLALLLVPCLALSMLSCKNTSENNSAETTVAQDTTPKVAVPDFNADSAYALVAKQVAFGPRVPGTPAQKQCADWMETELKKVTDTVYRQNVQVKAGNGKMLPCINLIGSINPKATKRILFLTHWDSRPWADQDTKDKDKPILAADDAGSGVGVLLEVARQIQMKKLPESVGIDILFEDVEDYGKEIWGDASYCLGTQYWAHHPHVPGYKAEFGILLDMVGARNAKFSIEGLSAQVAGDVQQNVWQAAGRAGYSSFFPFVNGSTIIDDHEFVNSIAHIPTIDIINLAGNGMEPFAAHWHTHNDNMDIIDKNTLKAVGQTLLQVIYETAHPL</sequence>
<dbReference type="OrthoDB" id="9773494at2"/>
<keyword evidence="6" id="KW-1185">Reference proteome</keyword>
<dbReference type="AlphaFoldDB" id="A0A2W2BCX1"/>
<dbReference type="Gene3D" id="3.40.630.10">
    <property type="entry name" value="Zn peptidases"/>
    <property type="match status" value="1"/>
</dbReference>
<name>A0A2W2BCX1_9BACT</name>
<organism evidence="5 6">
    <name type="scientific">Taibaiella soli</name>
    <dbReference type="NCBI Taxonomy" id="1649169"/>
    <lineage>
        <taxon>Bacteria</taxon>
        <taxon>Pseudomonadati</taxon>
        <taxon>Bacteroidota</taxon>
        <taxon>Chitinophagia</taxon>
        <taxon>Chitinophagales</taxon>
        <taxon>Chitinophagaceae</taxon>
        <taxon>Taibaiella</taxon>
    </lineage>
</organism>
<dbReference type="PANTHER" id="PTHR12283">
    <property type="entry name" value="GLUTAMINYL-PEPTIDE CYCLOTRANSFERASE"/>
    <property type="match status" value="1"/>
</dbReference>
<gene>
    <name evidence="5" type="ORF">DN068_17835</name>
</gene>